<sequence length="803" mass="85637">MRTDNQPSATIYHSPPPSTSSHLPRSSFSDSSAHHHHSRALSTVTRTSVSTETAQQQQPLLPHNRSSTISGSTAESSTGLDNRRRHLKKRKKQKKSQRSNMAEKERKLLTTFWNDEPGPDSPSSPRSPSRRLFVVKVVVEAVLGIWAVYGAVRYLYTYGTVQENHVISLALGICSALAASFILAACVFSTSLGRYLQEEGVSRLVIRRLRLTLRNVAAILLFAPAVANFALVLLWRTGAGERCNLDVDVVWFLRSGNCKPKAFGVWLGLAILRLVLTLILIVLYILLSYRQSVRPSRKSLEGVASSVNIASETRATRHRSDLSQSTYQSSSGRPLSSSSGPPLTTPPLGLYKHASSRVSRPLSASTVSQQDLYTDNPESSATSTVPLQPDNPQRASSPPGLHSIPEGFGTAGPSLSPTIDEQQLNAFAEQFRSLVAKITRDTAEGLDLSSPDTSPNLPRTRSRIRTGPPSAPSSGAATPQTYARGSLGVPHPFSGSYAEAEEFNPYERDTSFDSDSSGEEDIYPHLAGVPGARYTFTPGFGDPVPYSTLPSTQQQQQEHIRILGSYVRRMSTIESIGSRERMSMYSTSSFGALRDRGGYDSPASASDGGGMGTMGRVVGGGDGRTQSLRSVGLASLASASMSFSGSASAHGSVAGTRPPTRTGTLASVTTENASVPSRSSTGGTGDVSVPSRSSTNGSHYHPPTRPSSSLAPSSVSDEAPPLPTPSIRSVSVPHTSEEVIPEEENTMSSASNSFHSLLEAAGLPTNRPSLETSLTPTTIVADRLNDSPTSDVDDLPVVVPIVA</sequence>
<feature type="compositionally biased region" description="Low complexity" evidence="1">
    <location>
        <begin position="322"/>
        <end position="350"/>
    </location>
</feature>
<feature type="compositionally biased region" description="Polar residues" evidence="1">
    <location>
        <begin position="1"/>
        <end position="11"/>
    </location>
</feature>
<feature type="compositionally biased region" description="Low complexity" evidence="1">
    <location>
        <begin position="706"/>
        <end position="716"/>
    </location>
</feature>
<feature type="region of interest" description="Disordered" evidence="1">
    <location>
        <begin position="445"/>
        <end position="522"/>
    </location>
</feature>
<accession>A0A5C3QI54</accession>
<proteinExistence type="predicted"/>
<protein>
    <recommendedName>
        <fullName evidence="5">Transmembrane protein</fullName>
    </recommendedName>
</protein>
<organism evidence="3 4">
    <name type="scientific">Pterulicium gracile</name>
    <dbReference type="NCBI Taxonomy" id="1884261"/>
    <lineage>
        <taxon>Eukaryota</taxon>
        <taxon>Fungi</taxon>
        <taxon>Dikarya</taxon>
        <taxon>Basidiomycota</taxon>
        <taxon>Agaricomycotina</taxon>
        <taxon>Agaricomycetes</taxon>
        <taxon>Agaricomycetidae</taxon>
        <taxon>Agaricales</taxon>
        <taxon>Pleurotineae</taxon>
        <taxon>Pterulaceae</taxon>
        <taxon>Pterulicium</taxon>
    </lineage>
</organism>
<dbReference type="EMBL" id="ML178831">
    <property type="protein sequence ID" value="TFK99858.1"/>
    <property type="molecule type" value="Genomic_DNA"/>
</dbReference>
<keyword evidence="4" id="KW-1185">Reference proteome</keyword>
<feature type="compositionally biased region" description="Polar residues" evidence="1">
    <location>
        <begin position="659"/>
        <end position="681"/>
    </location>
</feature>
<feature type="compositionally biased region" description="Polar residues" evidence="1">
    <location>
        <begin position="356"/>
        <end position="396"/>
    </location>
</feature>
<feature type="compositionally biased region" description="Gly residues" evidence="1">
    <location>
        <begin position="607"/>
        <end position="623"/>
    </location>
</feature>
<feature type="transmembrane region" description="Helical" evidence="2">
    <location>
        <begin position="168"/>
        <end position="192"/>
    </location>
</feature>
<feature type="region of interest" description="Disordered" evidence="1">
    <location>
        <begin position="595"/>
        <end position="623"/>
    </location>
</feature>
<feature type="transmembrane region" description="Helical" evidence="2">
    <location>
        <begin position="133"/>
        <end position="156"/>
    </location>
</feature>
<evidence type="ECO:0000256" key="2">
    <source>
        <dbReference type="SAM" id="Phobius"/>
    </source>
</evidence>
<evidence type="ECO:0008006" key="5">
    <source>
        <dbReference type="Google" id="ProtNLM"/>
    </source>
</evidence>
<reference evidence="3 4" key="1">
    <citation type="journal article" date="2019" name="Nat. Ecol. Evol.">
        <title>Megaphylogeny resolves global patterns of mushroom evolution.</title>
        <authorList>
            <person name="Varga T."/>
            <person name="Krizsan K."/>
            <person name="Foldi C."/>
            <person name="Dima B."/>
            <person name="Sanchez-Garcia M."/>
            <person name="Sanchez-Ramirez S."/>
            <person name="Szollosi G.J."/>
            <person name="Szarkandi J.G."/>
            <person name="Papp V."/>
            <person name="Albert L."/>
            <person name="Andreopoulos W."/>
            <person name="Angelini C."/>
            <person name="Antonin V."/>
            <person name="Barry K.W."/>
            <person name="Bougher N.L."/>
            <person name="Buchanan P."/>
            <person name="Buyck B."/>
            <person name="Bense V."/>
            <person name="Catcheside P."/>
            <person name="Chovatia M."/>
            <person name="Cooper J."/>
            <person name="Damon W."/>
            <person name="Desjardin D."/>
            <person name="Finy P."/>
            <person name="Geml J."/>
            <person name="Haridas S."/>
            <person name="Hughes K."/>
            <person name="Justo A."/>
            <person name="Karasinski D."/>
            <person name="Kautmanova I."/>
            <person name="Kiss B."/>
            <person name="Kocsube S."/>
            <person name="Kotiranta H."/>
            <person name="LaButti K.M."/>
            <person name="Lechner B.E."/>
            <person name="Liimatainen K."/>
            <person name="Lipzen A."/>
            <person name="Lukacs Z."/>
            <person name="Mihaltcheva S."/>
            <person name="Morgado L.N."/>
            <person name="Niskanen T."/>
            <person name="Noordeloos M.E."/>
            <person name="Ohm R.A."/>
            <person name="Ortiz-Santana B."/>
            <person name="Ovrebo C."/>
            <person name="Racz N."/>
            <person name="Riley R."/>
            <person name="Savchenko A."/>
            <person name="Shiryaev A."/>
            <person name="Soop K."/>
            <person name="Spirin V."/>
            <person name="Szebenyi C."/>
            <person name="Tomsovsky M."/>
            <person name="Tulloss R.E."/>
            <person name="Uehling J."/>
            <person name="Grigoriev I.V."/>
            <person name="Vagvolgyi C."/>
            <person name="Papp T."/>
            <person name="Martin F.M."/>
            <person name="Miettinen O."/>
            <person name="Hibbett D.S."/>
            <person name="Nagy L.G."/>
        </authorList>
    </citation>
    <scope>NUCLEOTIDE SEQUENCE [LARGE SCALE GENOMIC DNA]</scope>
    <source>
        <strain evidence="3 4">CBS 309.79</strain>
    </source>
</reference>
<keyword evidence="2" id="KW-0812">Transmembrane</keyword>
<feature type="compositionally biased region" description="Basic residues" evidence="1">
    <location>
        <begin position="83"/>
        <end position="97"/>
    </location>
</feature>
<dbReference type="STRING" id="1884261.A0A5C3QI54"/>
<evidence type="ECO:0000313" key="4">
    <source>
        <dbReference type="Proteomes" id="UP000305067"/>
    </source>
</evidence>
<feature type="compositionally biased region" description="Low complexity" evidence="1">
    <location>
        <begin position="644"/>
        <end position="655"/>
    </location>
</feature>
<feature type="region of interest" description="Disordered" evidence="1">
    <location>
        <begin position="644"/>
        <end position="750"/>
    </location>
</feature>
<feature type="region of interest" description="Disordered" evidence="1">
    <location>
        <begin position="314"/>
        <end position="418"/>
    </location>
</feature>
<evidence type="ECO:0000313" key="3">
    <source>
        <dbReference type="EMBL" id="TFK99858.1"/>
    </source>
</evidence>
<feature type="transmembrane region" description="Helical" evidence="2">
    <location>
        <begin position="263"/>
        <end position="287"/>
    </location>
</feature>
<dbReference type="AlphaFoldDB" id="A0A5C3QI54"/>
<dbReference type="Proteomes" id="UP000305067">
    <property type="component" value="Unassembled WGS sequence"/>
</dbReference>
<feature type="transmembrane region" description="Helical" evidence="2">
    <location>
        <begin position="213"/>
        <end position="235"/>
    </location>
</feature>
<evidence type="ECO:0000256" key="1">
    <source>
        <dbReference type="SAM" id="MobiDB-lite"/>
    </source>
</evidence>
<keyword evidence="2" id="KW-1133">Transmembrane helix</keyword>
<feature type="compositionally biased region" description="Polar residues" evidence="1">
    <location>
        <begin position="450"/>
        <end position="459"/>
    </location>
</feature>
<gene>
    <name evidence="3" type="ORF">BDV98DRAFT_124540</name>
</gene>
<feature type="region of interest" description="Disordered" evidence="1">
    <location>
        <begin position="1"/>
        <end position="103"/>
    </location>
</feature>
<feature type="compositionally biased region" description="Low complexity" evidence="1">
    <location>
        <begin position="19"/>
        <end position="31"/>
    </location>
</feature>
<name>A0A5C3QI54_9AGAR</name>
<keyword evidence="2" id="KW-0472">Membrane</keyword>
<feature type="compositionally biased region" description="Low complexity" evidence="1">
    <location>
        <begin position="40"/>
        <end position="54"/>
    </location>
</feature>
<dbReference type="OrthoDB" id="3222669at2759"/>
<feature type="compositionally biased region" description="Low complexity" evidence="1">
    <location>
        <begin position="66"/>
        <end position="78"/>
    </location>
</feature>
<feature type="compositionally biased region" description="Low complexity" evidence="1">
    <location>
        <begin position="466"/>
        <end position="479"/>
    </location>
</feature>